<dbReference type="PANTHER" id="PTHR30204:SF90">
    <property type="entry name" value="HTH-TYPE TRANSCRIPTIONAL ACTIVATOR MTA"/>
    <property type="match status" value="1"/>
</dbReference>
<dbReference type="Pfam" id="PF13411">
    <property type="entry name" value="MerR_1"/>
    <property type="match status" value="1"/>
</dbReference>
<evidence type="ECO:0000256" key="1">
    <source>
        <dbReference type="ARBA" id="ARBA00023125"/>
    </source>
</evidence>
<gene>
    <name evidence="3" type="ORF">BP422_09405</name>
</gene>
<dbReference type="Gene3D" id="1.10.1660.10">
    <property type="match status" value="1"/>
</dbReference>
<dbReference type="SMART" id="SM00422">
    <property type="entry name" value="HTH_MERR"/>
    <property type="match status" value="1"/>
</dbReference>
<dbReference type="Proteomes" id="UP000197781">
    <property type="component" value="Chromosome"/>
</dbReference>
<dbReference type="RefSeq" id="WP_088907543.1">
    <property type="nucleotide sequence ID" value="NZ_CP018145.1"/>
</dbReference>
<dbReference type="GO" id="GO:0003700">
    <property type="term" value="F:DNA-binding transcription factor activity"/>
    <property type="evidence" value="ECO:0007669"/>
    <property type="project" value="InterPro"/>
</dbReference>
<keyword evidence="1" id="KW-0238">DNA-binding</keyword>
<dbReference type="KEGG" id="bfm:BP422_09405"/>
<organism evidence="3 4">
    <name type="scientific">Brevibacillus formosus</name>
    <dbReference type="NCBI Taxonomy" id="54913"/>
    <lineage>
        <taxon>Bacteria</taxon>
        <taxon>Bacillati</taxon>
        <taxon>Bacillota</taxon>
        <taxon>Bacilli</taxon>
        <taxon>Bacillales</taxon>
        <taxon>Paenibacillaceae</taxon>
        <taxon>Brevibacillus</taxon>
    </lineage>
</organism>
<dbReference type="CDD" id="cd01106">
    <property type="entry name" value="HTH_TipAL-Mta"/>
    <property type="match status" value="1"/>
</dbReference>
<dbReference type="InterPro" id="IPR000551">
    <property type="entry name" value="MerR-type_HTH_dom"/>
</dbReference>
<sequence>MHAKARNRLDTTQNQQNDLTTKEVKFSIGQVAKMTGSSVPTVRYYDEIGLLSPAEITPGGHRMYTAEEIWQLKLILTLRYLNFGIDEIKRMLAGDIPVDMAIEWQIEALDIQMRTLASMKSILEQTKQSKDGHDSLSYMHELIESISADALEREKFILEKMFSSVFPEQFPVEWREIFLLGVNVSSLLEGNLSAAQTAALDELEAMFNNPQIVREMKHDVMSFLEVVHLPKISVEMWTARILKNHKQLLKAAEQHATPDSPVVQANIQEYVLLFADVDELPVSQSFFRRFAEMLLSNQSENLERFRRICLILYPGLQSYMKTNELFYQGLQWKLQQLDKE</sequence>
<evidence type="ECO:0000313" key="4">
    <source>
        <dbReference type="Proteomes" id="UP000197781"/>
    </source>
</evidence>
<reference evidence="3 4" key="1">
    <citation type="submission" date="2016-11" db="EMBL/GenBank/DDBJ databases">
        <authorList>
            <person name="Jaros S."/>
            <person name="Januszkiewicz K."/>
            <person name="Wedrychowicz H."/>
        </authorList>
    </citation>
    <scope>NUCLEOTIDE SEQUENCE [LARGE SCALE GENOMIC DNA]</scope>
    <source>
        <strain evidence="3 4">NF2</strain>
    </source>
</reference>
<dbReference type="InterPro" id="IPR047057">
    <property type="entry name" value="MerR_fam"/>
</dbReference>
<evidence type="ECO:0000259" key="2">
    <source>
        <dbReference type="PROSITE" id="PS50937"/>
    </source>
</evidence>
<dbReference type="InterPro" id="IPR009061">
    <property type="entry name" value="DNA-bd_dom_put_sf"/>
</dbReference>
<protein>
    <submittedName>
        <fullName evidence="3">Transcriptional regulator</fullName>
    </submittedName>
</protein>
<dbReference type="PROSITE" id="PS50937">
    <property type="entry name" value="HTH_MERR_2"/>
    <property type="match status" value="1"/>
</dbReference>
<dbReference type="AlphaFoldDB" id="A0A220MFX9"/>
<accession>A0A220MFX9</accession>
<dbReference type="PANTHER" id="PTHR30204">
    <property type="entry name" value="REDOX-CYCLING DRUG-SENSING TRANSCRIPTIONAL ACTIVATOR SOXR"/>
    <property type="match status" value="1"/>
</dbReference>
<name>A0A220MFX9_9BACL</name>
<feature type="domain" description="HTH merR-type" evidence="2">
    <location>
        <begin position="25"/>
        <end position="94"/>
    </location>
</feature>
<proteinExistence type="predicted"/>
<evidence type="ECO:0000313" key="3">
    <source>
        <dbReference type="EMBL" id="ASJ53749.1"/>
    </source>
</evidence>
<dbReference type="GO" id="GO:0003677">
    <property type="term" value="F:DNA binding"/>
    <property type="evidence" value="ECO:0007669"/>
    <property type="project" value="UniProtKB-KW"/>
</dbReference>
<dbReference type="SUPFAM" id="SSF46955">
    <property type="entry name" value="Putative DNA-binding domain"/>
    <property type="match status" value="1"/>
</dbReference>
<dbReference type="EMBL" id="CP018145">
    <property type="protein sequence ID" value="ASJ53749.1"/>
    <property type="molecule type" value="Genomic_DNA"/>
</dbReference>